<dbReference type="Proteomes" id="UP000611640">
    <property type="component" value="Chromosome"/>
</dbReference>
<sequence>MDDMQGLSLTEAAREAYMQLIMCELPSSGTEVEAWIPAMKAVSRMNAVALHPALIAIADQLEAGFHDAVCAQDPDRLRVAFDAAAKRLRPHTGAV</sequence>
<dbReference type="KEGG" id="atl:Athai_35510"/>
<proteinExistence type="predicted"/>
<dbReference type="RefSeq" id="WP_030448081.1">
    <property type="nucleotide sequence ID" value="NZ_AP023355.1"/>
</dbReference>
<organism evidence="1 2">
    <name type="scientific">Actinocatenispora thailandica</name>
    <dbReference type="NCBI Taxonomy" id="227318"/>
    <lineage>
        <taxon>Bacteria</taxon>
        <taxon>Bacillati</taxon>
        <taxon>Actinomycetota</taxon>
        <taxon>Actinomycetes</taxon>
        <taxon>Micromonosporales</taxon>
        <taxon>Micromonosporaceae</taxon>
        <taxon>Actinocatenispora</taxon>
    </lineage>
</organism>
<dbReference type="AlphaFoldDB" id="A0A7R7HXK6"/>
<evidence type="ECO:0000313" key="2">
    <source>
        <dbReference type="Proteomes" id="UP000611640"/>
    </source>
</evidence>
<keyword evidence="2" id="KW-1185">Reference proteome</keyword>
<evidence type="ECO:0000313" key="1">
    <source>
        <dbReference type="EMBL" id="BCJ36048.1"/>
    </source>
</evidence>
<protein>
    <submittedName>
        <fullName evidence="1">Uncharacterized protein</fullName>
    </submittedName>
</protein>
<reference evidence="1 2" key="1">
    <citation type="submission" date="2020-08" db="EMBL/GenBank/DDBJ databases">
        <title>Whole genome shotgun sequence of Actinocatenispora thailandica NBRC 105041.</title>
        <authorList>
            <person name="Komaki H."/>
            <person name="Tamura T."/>
        </authorList>
    </citation>
    <scope>NUCLEOTIDE SEQUENCE [LARGE SCALE GENOMIC DNA]</scope>
    <source>
        <strain evidence="1 2">NBRC 105041</strain>
    </source>
</reference>
<accession>A0A7R7HXK6</accession>
<dbReference type="EMBL" id="AP023355">
    <property type="protein sequence ID" value="BCJ36048.1"/>
    <property type="molecule type" value="Genomic_DNA"/>
</dbReference>
<gene>
    <name evidence="1" type="ORF">Athai_35510</name>
</gene>
<name>A0A7R7HXK6_9ACTN</name>